<dbReference type="Proteomes" id="UP000494206">
    <property type="component" value="Unassembled WGS sequence"/>
</dbReference>
<dbReference type="EMBL" id="CADEPM010000003">
    <property type="protein sequence ID" value="CAB3402334.1"/>
    <property type="molecule type" value="Genomic_DNA"/>
</dbReference>
<dbReference type="AlphaFoldDB" id="A0A8S1EQ96"/>
<evidence type="ECO:0000313" key="2">
    <source>
        <dbReference type="Proteomes" id="UP000494206"/>
    </source>
</evidence>
<comment type="caution">
    <text evidence="1">The sequence shown here is derived from an EMBL/GenBank/DDBJ whole genome shotgun (WGS) entry which is preliminary data.</text>
</comment>
<name>A0A8S1EQ96_9PELO</name>
<organism evidence="1 2">
    <name type="scientific">Caenorhabditis bovis</name>
    <dbReference type="NCBI Taxonomy" id="2654633"/>
    <lineage>
        <taxon>Eukaryota</taxon>
        <taxon>Metazoa</taxon>
        <taxon>Ecdysozoa</taxon>
        <taxon>Nematoda</taxon>
        <taxon>Chromadorea</taxon>
        <taxon>Rhabditida</taxon>
        <taxon>Rhabditina</taxon>
        <taxon>Rhabditomorpha</taxon>
        <taxon>Rhabditoidea</taxon>
        <taxon>Rhabditidae</taxon>
        <taxon>Peloderinae</taxon>
        <taxon>Caenorhabditis</taxon>
    </lineage>
</organism>
<protein>
    <submittedName>
        <fullName evidence="1">Uncharacterized protein</fullName>
    </submittedName>
</protein>
<dbReference type="OrthoDB" id="5774191at2759"/>
<sequence length="314" mass="36569">MFPIRSSLLRNPKWFVAQRYLADGSNSKPNAKKFAKLLLFSTVIEGYKFRDNNILPDDQLSFAISRGDTPPEHYRKCAIVPGYSRLVINSKTIPESSIFGDVKQSLKSFFTMGMIRGIGMHEHQQEFLESGKSVFFEVLRALRENDFSQLTDFTLGGSRALEFHKKAAWNLTELQKEALKVTEEDMIGEDGYIMVRNPLGIDKYGLGSFIHNINFVHLDAADQSHNTKDNKPRIFLRYTIALGALRRQIELARNFTRYDMTFRMPLKMPKDYQFASPRFVFVELDICQEVYTEQRFPLKLYDDRMLYDFHVYSF</sequence>
<gene>
    <name evidence="1" type="ORF">CBOVIS_LOCUS4963</name>
</gene>
<accession>A0A8S1EQ96</accession>
<evidence type="ECO:0000313" key="1">
    <source>
        <dbReference type="EMBL" id="CAB3402334.1"/>
    </source>
</evidence>
<proteinExistence type="predicted"/>
<reference evidence="1 2" key="1">
    <citation type="submission" date="2020-04" db="EMBL/GenBank/DDBJ databases">
        <authorList>
            <person name="Laetsch R D."/>
            <person name="Stevens L."/>
            <person name="Kumar S."/>
            <person name="Blaxter L. M."/>
        </authorList>
    </citation>
    <scope>NUCLEOTIDE SEQUENCE [LARGE SCALE GENOMIC DNA]</scope>
</reference>
<keyword evidence="2" id="KW-1185">Reference proteome</keyword>